<dbReference type="RefSeq" id="WP_103096323.1">
    <property type="nucleotide sequence ID" value="NZ_LYMM01000036.1"/>
</dbReference>
<dbReference type="SMART" id="SM00342">
    <property type="entry name" value="HTH_ARAC"/>
    <property type="match status" value="1"/>
</dbReference>
<name>A0A2K2G051_9SPHN</name>
<dbReference type="InterPro" id="IPR018060">
    <property type="entry name" value="HTH_AraC"/>
</dbReference>
<dbReference type="PANTHER" id="PTHR47893:SF1">
    <property type="entry name" value="REGULATORY PROTEIN PCHR"/>
    <property type="match status" value="1"/>
</dbReference>
<gene>
    <name evidence="4" type="ORF">A8V01_20550</name>
</gene>
<reference evidence="4 5" key="1">
    <citation type="submission" date="2016-05" db="EMBL/GenBank/DDBJ databases">
        <title>Complete genome sequence of Novosphingobium guangzhouense SA925(T).</title>
        <authorList>
            <person name="Sha S."/>
        </authorList>
    </citation>
    <scope>NUCLEOTIDE SEQUENCE [LARGE SCALE GENOMIC DNA]</scope>
    <source>
        <strain evidence="4 5">SA925</strain>
    </source>
</reference>
<organism evidence="4 5">
    <name type="scientific">Novosphingobium guangzhouense</name>
    <dbReference type="NCBI Taxonomy" id="1850347"/>
    <lineage>
        <taxon>Bacteria</taxon>
        <taxon>Pseudomonadati</taxon>
        <taxon>Pseudomonadota</taxon>
        <taxon>Alphaproteobacteria</taxon>
        <taxon>Sphingomonadales</taxon>
        <taxon>Sphingomonadaceae</taxon>
        <taxon>Novosphingobium</taxon>
    </lineage>
</organism>
<feature type="domain" description="HTH araC/xylS-type" evidence="3">
    <location>
        <begin position="206"/>
        <end position="306"/>
    </location>
</feature>
<dbReference type="GO" id="GO:0043565">
    <property type="term" value="F:sequence-specific DNA binding"/>
    <property type="evidence" value="ECO:0007669"/>
    <property type="project" value="InterPro"/>
</dbReference>
<evidence type="ECO:0000259" key="3">
    <source>
        <dbReference type="PROSITE" id="PS01124"/>
    </source>
</evidence>
<protein>
    <recommendedName>
        <fullName evidence="3">HTH araC/xylS-type domain-containing protein</fullName>
    </recommendedName>
</protein>
<evidence type="ECO:0000313" key="5">
    <source>
        <dbReference type="Proteomes" id="UP000236327"/>
    </source>
</evidence>
<dbReference type="Pfam" id="PF14525">
    <property type="entry name" value="AraC_binding_2"/>
    <property type="match status" value="1"/>
</dbReference>
<comment type="caution">
    <text evidence="4">The sequence shown here is derived from an EMBL/GenBank/DDBJ whole genome shotgun (WGS) entry which is preliminary data.</text>
</comment>
<dbReference type="SUPFAM" id="SSF46689">
    <property type="entry name" value="Homeodomain-like"/>
    <property type="match status" value="1"/>
</dbReference>
<dbReference type="Gene3D" id="1.10.10.60">
    <property type="entry name" value="Homeodomain-like"/>
    <property type="match status" value="1"/>
</dbReference>
<dbReference type="PANTHER" id="PTHR47893">
    <property type="entry name" value="REGULATORY PROTEIN PCHR"/>
    <property type="match status" value="1"/>
</dbReference>
<sequence>MRQTFAALPQRIETRDADAVVAMLSRILAPHEMDMRETGRTIRAQVRHVAAGPCRLADLTYGAPVRIRSRVPQGRILVHAVAEGRSRMALGDRKVAVLEAGMMHVSPPGSPLDIAFESSSRHFTANLPSGLWPAVSGRYDALAGGEAMVWIDLMRFMLGWAELGPGMPDLFGDRAERLITEFLRDRTHVSRPEVGAAVPWFVKQAKAAIAGLVANGAHTISLCEIAADAGVSVRTLQSGFRRFLGHTFGEEVREQRLERLDHLIVERGDQFDVTALMQACGIVSMGRFAGYYRDRFGVAPSDRLRRRH</sequence>
<dbReference type="InterPro" id="IPR035418">
    <property type="entry name" value="AraC-bd_2"/>
</dbReference>
<dbReference type="InterPro" id="IPR009057">
    <property type="entry name" value="Homeodomain-like_sf"/>
</dbReference>
<evidence type="ECO:0000256" key="1">
    <source>
        <dbReference type="ARBA" id="ARBA00023015"/>
    </source>
</evidence>
<evidence type="ECO:0000256" key="2">
    <source>
        <dbReference type="ARBA" id="ARBA00023163"/>
    </source>
</evidence>
<evidence type="ECO:0000313" key="4">
    <source>
        <dbReference type="EMBL" id="PNU04378.1"/>
    </source>
</evidence>
<keyword evidence="5" id="KW-1185">Reference proteome</keyword>
<dbReference type="InterPro" id="IPR053142">
    <property type="entry name" value="PchR_regulatory_protein"/>
</dbReference>
<proteinExistence type="predicted"/>
<dbReference type="GO" id="GO:0003700">
    <property type="term" value="F:DNA-binding transcription factor activity"/>
    <property type="evidence" value="ECO:0007669"/>
    <property type="project" value="InterPro"/>
</dbReference>
<dbReference type="PROSITE" id="PS01124">
    <property type="entry name" value="HTH_ARAC_FAMILY_2"/>
    <property type="match status" value="1"/>
</dbReference>
<dbReference type="Proteomes" id="UP000236327">
    <property type="component" value="Unassembled WGS sequence"/>
</dbReference>
<dbReference type="EMBL" id="LYMM01000036">
    <property type="protein sequence ID" value="PNU04378.1"/>
    <property type="molecule type" value="Genomic_DNA"/>
</dbReference>
<dbReference type="AlphaFoldDB" id="A0A2K2G051"/>
<keyword evidence="1" id="KW-0805">Transcription regulation</keyword>
<keyword evidence="2" id="KW-0804">Transcription</keyword>
<dbReference type="Pfam" id="PF12833">
    <property type="entry name" value="HTH_18"/>
    <property type="match status" value="1"/>
</dbReference>
<dbReference type="OrthoDB" id="7285481at2"/>
<accession>A0A2K2G051</accession>